<proteinExistence type="predicted"/>
<organism evidence="1 2">
    <name type="scientific">Billgrantia gudaonensis</name>
    <dbReference type="NCBI Taxonomy" id="376427"/>
    <lineage>
        <taxon>Bacteria</taxon>
        <taxon>Pseudomonadati</taxon>
        <taxon>Pseudomonadota</taxon>
        <taxon>Gammaproteobacteria</taxon>
        <taxon>Oceanospirillales</taxon>
        <taxon>Halomonadaceae</taxon>
        <taxon>Billgrantia</taxon>
    </lineage>
</organism>
<gene>
    <name evidence="1" type="ORF">SAMN04487954_104266</name>
</gene>
<dbReference type="RefSeq" id="WP_089684546.1">
    <property type="nucleotide sequence ID" value="NZ_FNES01000004.1"/>
</dbReference>
<evidence type="ECO:0000313" key="1">
    <source>
        <dbReference type="EMBL" id="SDJ39264.1"/>
    </source>
</evidence>
<dbReference type="EMBL" id="FNES01000004">
    <property type="protein sequence ID" value="SDJ39264.1"/>
    <property type="molecule type" value="Genomic_DNA"/>
</dbReference>
<dbReference type="Proteomes" id="UP000198525">
    <property type="component" value="Unassembled WGS sequence"/>
</dbReference>
<evidence type="ECO:0000313" key="2">
    <source>
        <dbReference type="Proteomes" id="UP000198525"/>
    </source>
</evidence>
<accession>A0A1G8TCZ6</accession>
<protein>
    <recommendedName>
        <fullName evidence="3">GIY-YIG domain-containing protein</fullName>
    </recommendedName>
</protein>
<reference evidence="1 2" key="1">
    <citation type="submission" date="2016-10" db="EMBL/GenBank/DDBJ databases">
        <authorList>
            <person name="de Groot N.N."/>
        </authorList>
    </citation>
    <scope>NUCLEOTIDE SEQUENCE [LARGE SCALE GENOMIC DNA]</scope>
    <source>
        <strain evidence="1 2">CGMCC 1.6133</strain>
    </source>
</reference>
<name>A0A1G8TCZ6_9GAMM</name>
<dbReference type="AlphaFoldDB" id="A0A1G8TCZ6"/>
<evidence type="ECO:0008006" key="3">
    <source>
        <dbReference type="Google" id="ProtNLM"/>
    </source>
</evidence>
<dbReference type="OrthoDB" id="3035188at2"/>
<keyword evidence="2" id="KW-1185">Reference proteome</keyword>
<sequence>MPEHFMMSPTSSGLLSPKMLGYWTGDQLHDVPDESGIYCVFRAARDPETGEMRVQELLYVGEHRSARYGVEHNEQLDRWRGYLSPGEELWVSMGLCGQANRERLAAALINAHKPRFNGHSRYLEHFPFDETTVHIYGKKDKLQSIFTVYPQP</sequence>
<dbReference type="STRING" id="376427.SAMN04487954_104266"/>